<evidence type="ECO:0000256" key="1">
    <source>
        <dbReference type="ARBA" id="ARBA00006068"/>
    </source>
</evidence>
<keyword evidence="3" id="KW-0812">Transmembrane</keyword>
<feature type="domain" description="LytR/CpsA/Psr regulator C-terminal" evidence="5">
    <location>
        <begin position="413"/>
        <end position="499"/>
    </location>
</feature>
<feature type="transmembrane region" description="Helical" evidence="3">
    <location>
        <begin position="68"/>
        <end position="90"/>
    </location>
</feature>
<feature type="compositionally biased region" description="Basic and acidic residues" evidence="2">
    <location>
        <begin position="41"/>
        <end position="59"/>
    </location>
</feature>
<evidence type="ECO:0000313" key="6">
    <source>
        <dbReference type="EMBL" id="MEX5718163.1"/>
    </source>
</evidence>
<sequence length="531" mass="55478">MSRDRNEHGGASGRPLPARLDPRAGRAPRATRAQDAAADGAGHRPPREPADREHDARDRGRPRRAAAAVARAVAAVLSVVLLGASGWGWYLGRVAEATVNRTNAIPTAGNSDAGDAPEAVNLLLVGNDSRAQLTPEQLAELTAGEDSGINTDTMILVHIPADGSRASFVSFPRDSYVEIPGHGMDKLNAAYAYGYGEVDDSAPETERQAGGAQLLVRTISLLTGLQIDHYAEVDLLGFFELSSVVGGVQVNLCEPVDDSEFSGAVFDAGVQTIEGAEALEFVRQRHGLPRGDLDRIVRQQVFIAGVLRKILSEDVLLDLGKQRQLVEAASQSLTIDQDLVLLDLAQQMQSVTAGSIEFQTVPIVGDDRDDDGRSILRLEDEDTLHAFFAELSAEPEEAPPATPEAPATVAPSDVSVEVYNGSGISGLAAEAATSLEDAGFTVTSTGNADSSDYARTVVRHAPGDEALAATLAAAIPGATTEESGDASSGTVQLVLGEDFNGVGQQTTPQAPAPASPAAETPRTAADTSCIN</sequence>
<comment type="caution">
    <text evidence="6">The sequence shown here is derived from an EMBL/GenBank/DDBJ whole genome shotgun (WGS) entry which is preliminary data.</text>
</comment>
<dbReference type="Pfam" id="PF03816">
    <property type="entry name" value="LytR_cpsA_psr"/>
    <property type="match status" value="1"/>
</dbReference>
<feature type="region of interest" description="Disordered" evidence="2">
    <location>
        <begin position="494"/>
        <end position="531"/>
    </location>
</feature>
<dbReference type="PANTHER" id="PTHR33392:SF6">
    <property type="entry name" value="POLYISOPRENYL-TEICHOIC ACID--PEPTIDOGLYCAN TEICHOIC ACID TRANSFERASE TAGU"/>
    <property type="match status" value="1"/>
</dbReference>
<feature type="domain" description="Cell envelope-related transcriptional attenuator" evidence="4">
    <location>
        <begin position="150"/>
        <end position="311"/>
    </location>
</feature>
<dbReference type="PANTHER" id="PTHR33392">
    <property type="entry name" value="POLYISOPRENYL-TEICHOIC ACID--PEPTIDOGLYCAN TEICHOIC ACID TRANSFERASE TAGU"/>
    <property type="match status" value="1"/>
</dbReference>
<feature type="compositionally biased region" description="Low complexity" evidence="2">
    <location>
        <begin position="515"/>
        <end position="525"/>
    </location>
</feature>
<dbReference type="InterPro" id="IPR027381">
    <property type="entry name" value="LytR/CpsA/Psr_C"/>
</dbReference>
<proteinExistence type="inferred from homology"/>
<feature type="region of interest" description="Disordered" evidence="2">
    <location>
        <begin position="1"/>
        <end position="63"/>
    </location>
</feature>
<keyword evidence="7" id="KW-1185">Reference proteome</keyword>
<evidence type="ECO:0000259" key="5">
    <source>
        <dbReference type="Pfam" id="PF13399"/>
    </source>
</evidence>
<evidence type="ECO:0000256" key="2">
    <source>
        <dbReference type="SAM" id="MobiDB-lite"/>
    </source>
</evidence>
<reference evidence="6 7" key="1">
    <citation type="submission" date="2024-06" db="EMBL/GenBank/DDBJ databases">
        <title>Draft genome sequence of Geodermatophilus badlandi, a novel member of the Geodermatophilaceae isolated from badland sedimentary rocks in the Red desert, Wyoming, USA.</title>
        <authorList>
            <person name="Ben Tekaya S."/>
            <person name="Nouioui I."/>
            <person name="Flores G.M."/>
            <person name="Shaal M.N."/>
            <person name="Bredoire F."/>
            <person name="Basile F."/>
            <person name="Van Diepen L."/>
            <person name="Ward N.L."/>
        </authorList>
    </citation>
    <scope>NUCLEOTIDE SEQUENCE [LARGE SCALE GENOMIC DNA]</scope>
    <source>
        <strain evidence="6 7">WL48A</strain>
    </source>
</reference>
<dbReference type="Gene3D" id="3.30.70.2390">
    <property type="match status" value="1"/>
</dbReference>
<dbReference type="Proteomes" id="UP001560045">
    <property type="component" value="Unassembled WGS sequence"/>
</dbReference>
<feature type="compositionally biased region" description="Low complexity" evidence="2">
    <location>
        <begin position="25"/>
        <end position="40"/>
    </location>
</feature>
<comment type="similarity">
    <text evidence="1">Belongs to the LytR/CpsA/Psr (LCP) family.</text>
</comment>
<dbReference type="EMBL" id="JBFNXQ010000015">
    <property type="protein sequence ID" value="MEX5718163.1"/>
    <property type="molecule type" value="Genomic_DNA"/>
</dbReference>
<evidence type="ECO:0000256" key="3">
    <source>
        <dbReference type="SAM" id="Phobius"/>
    </source>
</evidence>
<evidence type="ECO:0000259" key="4">
    <source>
        <dbReference type="Pfam" id="PF03816"/>
    </source>
</evidence>
<dbReference type="NCBIfam" id="TIGR00350">
    <property type="entry name" value="lytR_cpsA_psr"/>
    <property type="match status" value="1"/>
</dbReference>
<accession>A0ABV3XC80</accession>
<dbReference type="Pfam" id="PF13399">
    <property type="entry name" value="LytR_C"/>
    <property type="match status" value="1"/>
</dbReference>
<dbReference type="RefSeq" id="WP_369204737.1">
    <property type="nucleotide sequence ID" value="NZ_JBFNXQ010000015.1"/>
</dbReference>
<dbReference type="Gene3D" id="3.40.630.190">
    <property type="entry name" value="LCP protein"/>
    <property type="match status" value="1"/>
</dbReference>
<evidence type="ECO:0000313" key="7">
    <source>
        <dbReference type="Proteomes" id="UP001560045"/>
    </source>
</evidence>
<keyword evidence="3" id="KW-0472">Membrane</keyword>
<keyword evidence="3" id="KW-1133">Transmembrane helix</keyword>
<dbReference type="InterPro" id="IPR004474">
    <property type="entry name" value="LytR_CpsA_psr"/>
</dbReference>
<organism evidence="6 7">
    <name type="scientific">Geodermatophilus maliterrae</name>
    <dbReference type="NCBI Taxonomy" id="3162531"/>
    <lineage>
        <taxon>Bacteria</taxon>
        <taxon>Bacillati</taxon>
        <taxon>Actinomycetota</taxon>
        <taxon>Actinomycetes</taxon>
        <taxon>Geodermatophilales</taxon>
        <taxon>Geodermatophilaceae</taxon>
        <taxon>Geodermatophilus</taxon>
    </lineage>
</organism>
<dbReference type="InterPro" id="IPR050922">
    <property type="entry name" value="LytR/CpsA/Psr_CW_biosynth"/>
</dbReference>
<name>A0ABV3XC80_9ACTN</name>
<gene>
    <name evidence="6" type="ORF">ABQ292_07235</name>
</gene>
<protein>
    <submittedName>
        <fullName evidence="6">LCP family protein</fullName>
    </submittedName>
</protein>